<keyword evidence="2" id="KW-1185">Reference proteome</keyword>
<name>A0A6G8MXI9_9VIRU</name>
<accession>A0A6G8MXI9</accession>
<dbReference type="Proteomes" id="UP001224087">
    <property type="component" value="Segment"/>
</dbReference>
<reference evidence="1" key="1">
    <citation type="submission" date="2019-12" db="EMBL/GenBank/DDBJ databases">
        <title>The DNA Methylation Landscape of Giant Viruses.</title>
        <authorList>
            <person name="Jeudy S."/>
            <person name="Rigou S."/>
            <person name="Alempic J.-M."/>
            <person name="Claverie J.-M."/>
            <person name="Abergel C."/>
            <person name="Legendre M."/>
        </authorList>
    </citation>
    <scope>NUCLEOTIDE SEQUENCE</scope>
    <source>
        <strain evidence="1">P4</strain>
    </source>
</reference>
<evidence type="ECO:0000313" key="1">
    <source>
        <dbReference type="EMBL" id="QIN54336.1"/>
    </source>
</evidence>
<sequence>MLSNKLVLISKVGFREPKMLSSKVGLKNDWYQTAPLVLSCPSSKVGHENDWYQRCFLVKLVMRTIGTKHAFQ</sequence>
<protein>
    <submittedName>
        <fullName evidence="1">Uncharacterized protein</fullName>
    </submittedName>
</protein>
<evidence type="ECO:0000313" key="2">
    <source>
        <dbReference type="Proteomes" id="UP001224087"/>
    </source>
</evidence>
<proteinExistence type="predicted"/>
<organism evidence="1 2">
    <name type="scientific">Cedratvirus kamchatka</name>
    <dbReference type="NCBI Taxonomy" id="2716914"/>
    <lineage>
        <taxon>Viruses</taxon>
        <taxon>Pithoviruses</taxon>
        <taxon>Orthocedratvirinae</taxon>
        <taxon>Alphacedratvirus</taxon>
        <taxon>Alphacedratvirus rossiense</taxon>
    </lineage>
</organism>
<gene>
    <name evidence="1" type="primary">ck211</name>
</gene>
<dbReference type="EMBL" id="MN873693">
    <property type="protein sequence ID" value="QIN54336.1"/>
    <property type="molecule type" value="Genomic_DNA"/>
</dbReference>